<feature type="region of interest" description="Disordered" evidence="1">
    <location>
        <begin position="82"/>
        <end position="167"/>
    </location>
</feature>
<sequence length="167" mass="17163">MQNQARGLCHRYQGSEAPALAGSVDLPTPTRPLLGGGGGLQPDSETDGQWAPQDQQLDTVRAAQGDLVGVLALDRCSLVTQLQGRRATGRGGEESIVSSQWGNNSTSAQARGPGDGTTASEDKSAKPTTELAVTEDTGGAQHPDCPAKQKCTCASGGRGKRLGGGWH</sequence>
<name>A0A9Q1IXT9_SYNKA</name>
<comment type="caution">
    <text evidence="2">The sequence shown here is derived from an EMBL/GenBank/DDBJ whole genome shotgun (WGS) entry which is preliminary data.</text>
</comment>
<dbReference type="AlphaFoldDB" id="A0A9Q1IXT9"/>
<evidence type="ECO:0000313" key="3">
    <source>
        <dbReference type="Proteomes" id="UP001152622"/>
    </source>
</evidence>
<gene>
    <name evidence="2" type="ORF">SKAU_G00162690</name>
</gene>
<evidence type="ECO:0000313" key="2">
    <source>
        <dbReference type="EMBL" id="KAJ8359744.1"/>
    </source>
</evidence>
<dbReference type="EMBL" id="JAINUF010000005">
    <property type="protein sequence ID" value="KAJ8359744.1"/>
    <property type="molecule type" value="Genomic_DNA"/>
</dbReference>
<reference evidence="2" key="1">
    <citation type="journal article" date="2023" name="Science">
        <title>Genome structures resolve the early diversification of teleost fishes.</title>
        <authorList>
            <person name="Parey E."/>
            <person name="Louis A."/>
            <person name="Montfort J."/>
            <person name="Bouchez O."/>
            <person name="Roques C."/>
            <person name="Iampietro C."/>
            <person name="Lluch J."/>
            <person name="Castinel A."/>
            <person name="Donnadieu C."/>
            <person name="Desvignes T."/>
            <person name="Floi Bucao C."/>
            <person name="Jouanno E."/>
            <person name="Wen M."/>
            <person name="Mejri S."/>
            <person name="Dirks R."/>
            <person name="Jansen H."/>
            <person name="Henkel C."/>
            <person name="Chen W.J."/>
            <person name="Zahm M."/>
            <person name="Cabau C."/>
            <person name="Klopp C."/>
            <person name="Thompson A.W."/>
            <person name="Robinson-Rechavi M."/>
            <person name="Braasch I."/>
            <person name="Lecointre G."/>
            <person name="Bobe J."/>
            <person name="Postlethwait J.H."/>
            <person name="Berthelot C."/>
            <person name="Roest Crollius H."/>
            <person name="Guiguen Y."/>
        </authorList>
    </citation>
    <scope>NUCLEOTIDE SEQUENCE</scope>
    <source>
        <strain evidence="2">WJC10195</strain>
    </source>
</reference>
<accession>A0A9Q1IXT9</accession>
<feature type="compositionally biased region" description="Polar residues" evidence="1">
    <location>
        <begin position="96"/>
        <end position="109"/>
    </location>
</feature>
<evidence type="ECO:0000256" key="1">
    <source>
        <dbReference type="SAM" id="MobiDB-lite"/>
    </source>
</evidence>
<proteinExistence type="predicted"/>
<dbReference type="Proteomes" id="UP001152622">
    <property type="component" value="Chromosome 5"/>
</dbReference>
<organism evidence="2 3">
    <name type="scientific">Synaphobranchus kaupii</name>
    <name type="common">Kaup's arrowtooth eel</name>
    <dbReference type="NCBI Taxonomy" id="118154"/>
    <lineage>
        <taxon>Eukaryota</taxon>
        <taxon>Metazoa</taxon>
        <taxon>Chordata</taxon>
        <taxon>Craniata</taxon>
        <taxon>Vertebrata</taxon>
        <taxon>Euteleostomi</taxon>
        <taxon>Actinopterygii</taxon>
        <taxon>Neopterygii</taxon>
        <taxon>Teleostei</taxon>
        <taxon>Anguilliformes</taxon>
        <taxon>Synaphobranchidae</taxon>
        <taxon>Synaphobranchus</taxon>
    </lineage>
</organism>
<feature type="region of interest" description="Disordered" evidence="1">
    <location>
        <begin position="1"/>
        <end position="53"/>
    </location>
</feature>
<protein>
    <submittedName>
        <fullName evidence="2">Uncharacterized protein</fullName>
    </submittedName>
</protein>
<keyword evidence="3" id="KW-1185">Reference proteome</keyword>